<accession>A0A4U0TS05</accession>
<comment type="caution">
    <text evidence="2">The sequence shown here is derived from an EMBL/GenBank/DDBJ whole genome shotgun (WGS) entry which is preliminary data.</text>
</comment>
<dbReference type="Pfam" id="PF00106">
    <property type="entry name" value="adh_short"/>
    <property type="match status" value="1"/>
</dbReference>
<evidence type="ECO:0000313" key="2">
    <source>
        <dbReference type="EMBL" id="TKA24928.1"/>
    </source>
</evidence>
<name>A0A4U0TS05_9PEZI</name>
<dbReference type="Gene3D" id="3.40.50.720">
    <property type="entry name" value="NAD(P)-binding Rossmann-like Domain"/>
    <property type="match status" value="1"/>
</dbReference>
<dbReference type="PANTHER" id="PTHR43157">
    <property type="entry name" value="PHOSPHATIDYLINOSITOL-GLYCAN BIOSYNTHESIS CLASS F PROTEIN-RELATED"/>
    <property type="match status" value="1"/>
</dbReference>
<sequence>MLGLGSNTFDPSKDIADLSGKVYVVTGGSSGIGFGIVAHLLQHNPERIYLLGKKEEHIHEAEESLKNWGDVSRITSIQIELEDLHQTASVAKKLASQLSRLDALVLNAGLGVGVYNETKDGIDSHFQVNVLAQHHLMMMLLSVLTRTPESRVVFQSSELHRFGTSSVHFADLAEINQDVGPMVLYNRSKLAQILLATSMVRHKKQSQLGLSPASGPYFIATHPGGVSTDQPKQAEEAYGLMGKLGVMATRPFMSDPIDQGCRPALFAATSGDVVKEGLDGVYVVPDWKMASVSSQAEDERLQEQCLRLVEGLLGEKFGGLPYETVYG</sequence>
<dbReference type="PRINTS" id="PR00081">
    <property type="entry name" value="GDHRDH"/>
</dbReference>
<dbReference type="InterPro" id="IPR002347">
    <property type="entry name" value="SDR_fam"/>
</dbReference>
<dbReference type="EMBL" id="NAJP01000168">
    <property type="protein sequence ID" value="TKA24928.1"/>
    <property type="molecule type" value="Genomic_DNA"/>
</dbReference>
<dbReference type="SUPFAM" id="SSF51735">
    <property type="entry name" value="NAD(P)-binding Rossmann-fold domains"/>
    <property type="match status" value="1"/>
</dbReference>
<dbReference type="PANTHER" id="PTHR43157:SF31">
    <property type="entry name" value="PHOSPHATIDYLINOSITOL-GLYCAN BIOSYNTHESIS CLASS F PROTEIN"/>
    <property type="match status" value="1"/>
</dbReference>
<dbReference type="GO" id="GO:0016491">
    <property type="term" value="F:oxidoreductase activity"/>
    <property type="evidence" value="ECO:0007669"/>
    <property type="project" value="UniProtKB-KW"/>
</dbReference>
<gene>
    <name evidence="2" type="ORF">B0A54_17491</name>
</gene>
<dbReference type="AlphaFoldDB" id="A0A4U0TS05"/>
<evidence type="ECO:0000313" key="3">
    <source>
        <dbReference type="Proteomes" id="UP000310066"/>
    </source>
</evidence>
<proteinExistence type="predicted"/>
<keyword evidence="1" id="KW-0560">Oxidoreductase</keyword>
<dbReference type="OrthoDB" id="191139at2759"/>
<reference evidence="2 3" key="1">
    <citation type="submission" date="2017-03" db="EMBL/GenBank/DDBJ databases">
        <title>Genomes of endolithic fungi from Antarctica.</title>
        <authorList>
            <person name="Coleine C."/>
            <person name="Masonjones S."/>
            <person name="Stajich J.E."/>
        </authorList>
    </citation>
    <scope>NUCLEOTIDE SEQUENCE [LARGE SCALE GENOMIC DNA]</scope>
    <source>
        <strain evidence="2 3">CCFEE 5311</strain>
    </source>
</reference>
<dbReference type="STRING" id="329885.A0A4U0TS05"/>
<protein>
    <recommendedName>
        <fullName evidence="4">Oxidoreductase bli-4, mitochondrial</fullName>
    </recommendedName>
</protein>
<dbReference type="Proteomes" id="UP000310066">
    <property type="component" value="Unassembled WGS sequence"/>
</dbReference>
<evidence type="ECO:0000256" key="1">
    <source>
        <dbReference type="ARBA" id="ARBA00023002"/>
    </source>
</evidence>
<dbReference type="InterPro" id="IPR036291">
    <property type="entry name" value="NAD(P)-bd_dom_sf"/>
</dbReference>
<evidence type="ECO:0008006" key="4">
    <source>
        <dbReference type="Google" id="ProtNLM"/>
    </source>
</evidence>
<organism evidence="2 3">
    <name type="scientific">Friedmanniomyces endolithicus</name>
    <dbReference type="NCBI Taxonomy" id="329885"/>
    <lineage>
        <taxon>Eukaryota</taxon>
        <taxon>Fungi</taxon>
        <taxon>Dikarya</taxon>
        <taxon>Ascomycota</taxon>
        <taxon>Pezizomycotina</taxon>
        <taxon>Dothideomycetes</taxon>
        <taxon>Dothideomycetidae</taxon>
        <taxon>Mycosphaerellales</taxon>
        <taxon>Teratosphaeriaceae</taxon>
        <taxon>Friedmanniomyces</taxon>
    </lineage>
</organism>